<dbReference type="PANTHER" id="PTHR36978:SF4">
    <property type="entry name" value="P-LOOP CONTAINING NUCLEOSIDE TRIPHOSPHATE HYDROLASE PROTEIN"/>
    <property type="match status" value="1"/>
</dbReference>
<proteinExistence type="predicted"/>
<dbReference type="GO" id="GO:0016740">
    <property type="term" value="F:transferase activity"/>
    <property type="evidence" value="ECO:0007669"/>
    <property type="project" value="UniProtKB-KW"/>
</dbReference>
<sequence length="236" mass="27343">MVEIIGAGMGRTGTYSLQAALVKLGYGPCHHMSSLGEHPELIPRWEAVVRGEEVDWKDLLAGYRSAVDWPACSFWRDLADTYTDAKVVLTIRDPESWYVSARETIYRYMARKPGIEGAIMRLEERLYPSLRRRRALCERLIWEDTFEGRFDEPQLAMEIFQRHNTAVQRVIAPDRLLVFDVRQGWQPLCDFLGVEIPDEPFPHLNITDSFVRTAALRRRRALTLRKMHPEEGSAIR</sequence>
<gene>
    <name evidence="1" type="ORF">Amac_089560</name>
</gene>
<accession>A0A5M3X5E8</accession>
<name>A0A5M3X5E8_9ACTN</name>
<dbReference type="InterPro" id="IPR040632">
    <property type="entry name" value="Sulfotransfer_4"/>
</dbReference>
<protein>
    <submittedName>
        <fullName evidence="1">Sulfotransferase family protein</fullName>
    </submittedName>
</protein>
<reference evidence="1 2" key="1">
    <citation type="submission" date="2019-10" db="EMBL/GenBank/DDBJ databases">
        <title>Whole genome shotgun sequence of Acrocarpospora macrocephala NBRC 16266.</title>
        <authorList>
            <person name="Ichikawa N."/>
            <person name="Kimura A."/>
            <person name="Kitahashi Y."/>
            <person name="Komaki H."/>
            <person name="Oguchi A."/>
        </authorList>
    </citation>
    <scope>NUCLEOTIDE SEQUENCE [LARGE SCALE GENOMIC DNA]</scope>
    <source>
        <strain evidence="1 2">NBRC 16266</strain>
    </source>
</reference>
<dbReference type="Pfam" id="PF17784">
    <property type="entry name" value="Sulfotransfer_4"/>
    <property type="match status" value="1"/>
</dbReference>
<dbReference type="AlphaFoldDB" id="A0A5M3X5E8"/>
<dbReference type="Proteomes" id="UP000331127">
    <property type="component" value="Unassembled WGS sequence"/>
</dbReference>
<comment type="caution">
    <text evidence="1">The sequence shown here is derived from an EMBL/GenBank/DDBJ whole genome shotgun (WGS) entry which is preliminary data.</text>
</comment>
<organism evidence="1 2">
    <name type="scientific">Acrocarpospora macrocephala</name>
    <dbReference type="NCBI Taxonomy" id="150177"/>
    <lineage>
        <taxon>Bacteria</taxon>
        <taxon>Bacillati</taxon>
        <taxon>Actinomycetota</taxon>
        <taxon>Actinomycetes</taxon>
        <taxon>Streptosporangiales</taxon>
        <taxon>Streptosporangiaceae</taxon>
        <taxon>Acrocarpospora</taxon>
    </lineage>
</organism>
<dbReference type="InterPro" id="IPR027417">
    <property type="entry name" value="P-loop_NTPase"/>
</dbReference>
<dbReference type="PANTHER" id="PTHR36978">
    <property type="entry name" value="P-LOOP CONTAINING NUCLEOTIDE TRIPHOSPHATE HYDROLASE"/>
    <property type="match status" value="1"/>
</dbReference>
<dbReference type="RefSeq" id="WP_170322977.1">
    <property type="nucleotide sequence ID" value="NZ_BAAAHL010000058.1"/>
</dbReference>
<dbReference type="EMBL" id="BLAE01000074">
    <property type="protein sequence ID" value="GES15359.1"/>
    <property type="molecule type" value="Genomic_DNA"/>
</dbReference>
<keyword evidence="2" id="KW-1185">Reference proteome</keyword>
<evidence type="ECO:0000313" key="2">
    <source>
        <dbReference type="Proteomes" id="UP000331127"/>
    </source>
</evidence>
<dbReference type="SUPFAM" id="SSF52540">
    <property type="entry name" value="P-loop containing nucleoside triphosphate hydrolases"/>
    <property type="match status" value="1"/>
</dbReference>
<dbReference type="Gene3D" id="3.40.50.300">
    <property type="entry name" value="P-loop containing nucleotide triphosphate hydrolases"/>
    <property type="match status" value="1"/>
</dbReference>
<keyword evidence="1" id="KW-0808">Transferase</keyword>
<evidence type="ECO:0000313" key="1">
    <source>
        <dbReference type="EMBL" id="GES15359.1"/>
    </source>
</evidence>